<dbReference type="RefSeq" id="WP_160659599.1">
    <property type="nucleotide sequence ID" value="NZ_BAABDV010000001.1"/>
</dbReference>
<dbReference type="InterPro" id="IPR024455">
    <property type="entry name" value="Phage_capsid"/>
</dbReference>
<dbReference type="AlphaFoldDB" id="A0A844Y5R1"/>
<dbReference type="Proteomes" id="UP000430272">
    <property type="component" value="Unassembled WGS sequence"/>
</dbReference>
<protein>
    <submittedName>
        <fullName evidence="3">Phage major capsid protein</fullName>
    </submittedName>
</protein>
<dbReference type="Gene3D" id="3.30.2320.10">
    <property type="entry name" value="hypothetical protein PF0899 domain"/>
    <property type="match status" value="1"/>
</dbReference>
<dbReference type="NCBIfam" id="TIGR01554">
    <property type="entry name" value="major_cap_HK97"/>
    <property type="match status" value="1"/>
</dbReference>
<dbReference type="SUPFAM" id="SSF56563">
    <property type="entry name" value="Major capsid protein gp5"/>
    <property type="match status" value="1"/>
</dbReference>
<dbReference type="OrthoDB" id="9786516at2"/>
<dbReference type="InterPro" id="IPR054612">
    <property type="entry name" value="Phage_capsid-like_C"/>
</dbReference>
<proteinExistence type="predicted"/>
<accession>A0A844Y5R1</accession>
<dbReference type="Pfam" id="PF05065">
    <property type="entry name" value="Phage_capsid"/>
    <property type="match status" value="1"/>
</dbReference>
<dbReference type="EMBL" id="WTYD01000001">
    <property type="protein sequence ID" value="MXO52643.1"/>
    <property type="molecule type" value="Genomic_DNA"/>
</dbReference>
<keyword evidence="4" id="KW-1185">Reference proteome</keyword>
<name>A0A844Y5R1_9SPHN</name>
<feature type="domain" description="Phage capsid-like C-terminal" evidence="2">
    <location>
        <begin position="128"/>
        <end position="411"/>
    </location>
</feature>
<dbReference type="Gene3D" id="3.30.2400.10">
    <property type="entry name" value="Major capsid protein gp5"/>
    <property type="match status" value="1"/>
</dbReference>
<evidence type="ECO:0000259" key="2">
    <source>
        <dbReference type="Pfam" id="PF05065"/>
    </source>
</evidence>
<organism evidence="3 4">
    <name type="scientific">Qipengyuania pelagi</name>
    <dbReference type="NCBI Taxonomy" id="994320"/>
    <lineage>
        <taxon>Bacteria</taxon>
        <taxon>Pseudomonadati</taxon>
        <taxon>Pseudomonadota</taxon>
        <taxon>Alphaproteobacteria</taxon>
        <taxon>Sphingomonadales</taxon>
        <taxon>Erythrobacteraceae</taxon>
        <taxon>Qipengyuania</taxon>
    </lineage>
</organism>
<reference evidence="3 4" key="1">
    <citation type="submission" date="2019-12" db="EMBL/GenBank/DDBJ databases">
        <title>Genomic-based taxomic classification of the family Erythrobacteraceae.</title>
        <authorList>
            <person name="Xu L."/>
        </authorList>
    </citation>
    <scope>NUCLEOTIDE SEQUENCE [LARGE SCALE GENOMIC DNA]</scope>
    <source>
        <strain evidence="3 4">JCM 17468</strain>
    </source>
</reference>
<evidence type="ECO:0000313" key="4">
    <source>
        <dbReference type="Proteomes" id="UP000430272"/>
    </source>
</evidence>
<gene>
    <name evidence="3" type="ORF">GRI47_01315</name>
</gene>
<evidence type="ECO:0000313" key="3">
    <source>
        <dbReference type="EMBL" id="MXO52643.1"/>
    </source>
</evidence>
<evidence type="ECO:0000256" key="1">
    <source>
        <dbReference type="ARBA" id="ARBA00004328"/>
    </source>
</evidence>
<sequence length="416" mass="44708">MNLSTTPLALAAALANPPRALVGAPRAEGNAQSILSELQGAFTDFRARHDERLNAIENELDKNATDRAFARLSGASDGMPVDHEYTQTFASYFRKGDGSAEAALTSANATGERLAIQNSMSVGTNSDGGYLAPVEWDRQVRQKLRETSPMRQIAQVQPTSNGAFSTIWNNDTWGSGWVGETAARPQTSTASLSQLVFEAGEIYAMPAATQRLLDDSAINVDTWLADSVEAEFARQENIAFISGNGTNKPRGLLTYVPGGASDGVHPGGNLATFNTESATDIPGGDTLIDFKYQLAAPYRQNARFLMNSQTAARIAKLKDNDGNYLWREGLTADEPASLLGRPVTIDEAMPDIGGDAYPIAFGDFQAGYLINDRIGMRVLRDPFTSKPFVLFYCTKRVGGGVLDPNAIKLLKVAVTA</sequence>
<comment type="subcellular location">
    <subcellularLocation>
        <location evidence="1">Virion</location>
    </subcellularLocation>
</comment>
<comment type="caution">
    <text evidence="3">The sequence shown here is derived from an EMBL/GenBank/DDBJ whole genome shotgun (WGS) entry which is preliminary data.</text>
</comment>